<feature type="non-terminal residue" evidence="1">
    <location>
        <position position="1"/>
    </location>
</feature>
<name>A0ABN8QHF7_9CNID</name>
<gene>
    <name evidence="1" type="ORF">PLOB_00005466</name>
</gene>
<protein>
    <submittedName>
        <fullName evidence="1">Uncharacterized protein</fullName>
    </submittedName>
</protein>
<reference evidence="1 2" key="1">
    <citation type="submission" date="2022-05" db="EMBL/GenBank/DDBJ databases">
        <authorList>
            <consortium name="Genoscope - CEA"/>
            <person name="William W."/>
        </authorList>
    </citation>
    <scope>NUCLEOTIDE SEQUENCE [LARGE SCALE GENOMIC DNA]</scope>
</reference>
<accession>A0ABN8QHF7</accession>
<organism evidence="1 2">
    <name type="scientific">Porites lobata</name>
    <dbReference type="NCBI Taxonomy" id="104759"/>
    <lineage>
        <taxon>Eukaryota</taxon>
        <taxon>Metazoa</taxon>
        <taxon>Cnidaria</taxon>
        <taxon>Anthozoa</taxon>
        <taxon>Hexacorallia</taxon>
        <taxon>Scleractinia</taxon>
        <taxon>Fungiina</taxon>
        <taxon>Poritidae</taxon>
        <taxon>Porites</taxon>
    </lineage>
</organism>
<comment type="caution">
    <text evidence="1">The sequence shown here is derived from an EMBL/GenBank/DDBJ whole genome shotgun (WGS) entry which is preliminary data.</text>
</comment>
<dbReference type="Proteomes" id="UP001159405">
    <property type="component" value="Unassembled WGS sequence"/>
</dbReference>
<dbReference type="EMBL" id="CALNXK010000124">
    <property type="protein sequence ID" value="CAH3162796.1"/>
    <property type="molecule type" value="Genomic_DNA"/>
</dbReference>
<evidence type="ECO:0000313" key="2">
    <source>
        <dbReference type="Proteomes" id="UP001159405"/>
    </source>
</evidence>
<evidence type="ECO:0000313" key="1">
    <source>
        <dbReference type="EMBL" id="CAH3162796.1"/>
    </source>
</evidence>
<sequence length="137" mass="16025">DLTKAVSSVTLAYDNMCHVDRLKGIKTAHVFWEFISQGLNKAWSNIGKVIDRLHLRNHKDSRCKRLYNPDNKIPAQFNTMAGEQTFVWASRLKKIVCAMTRLHQFFFLHRAVKRRNRYTELCYSKGKVPVLPKVKAY</sequence>
<proteinExistence type="predicted"/>
<keyword evidence="2" id="KW-1185">Reference proteome</keyword>